<name>A0A5C7G5Z8_9BURK</name>
<dbReference type="InterPro" id="IPR042186">
    <property type="entry name" value="FimD_plug_dom"/>
</dbReference>
<dbReference type="GO" id="GO:0009279">
    <property type="term" value="C:cell outer membrane"/>
    <property type="evidence" value="ECO:0007669"/>
    <property type="project" value="TreeGrafter"/>
</dbReference>
<accession>A0A5C7G5Z8</accession>
<dbReference type="PANTHER" id="PTHR30451">
    <property type="entry name" value="OUTER MEMBRANE USHER PROTEIN"/>
    <property type="match status" value="1"/>
</dbReference>
<keyword evidence="1" id="KW-0732">Signal</keyword>
<dbReference type="AlphaFoldDB" id="A0A5C7G5Z8"/>
<feature type="chain" id="PRO_5022733461" evidence="1">
    <location>
        <begin position="32"/>
        <end position="818"/>
    </location>
</feature>
<dbReference type="Pfam" id="PF13953">
    <property type="entry name" value="PapC_C"/>
    <property type="match status" value="1"/>
</dbReference>
<reference evidence="3 4" key="1">
    <citation type="submission" date="2019-08" db="EMBL/GenBank/DDBJ databases">
        <title>Massilia golmudensis sp. nov., isolated from sand in the Qinghai-Tibetan Plateau.</title>
        <authorList>
            <person name="Zhang B."/>
        </authorList>
    </citation>
    <scope>NUCLEOTIDE SEQUENCE [LARGE SCALE GENOMIC DNA]</scope>
    <source>
        <strain evidence="3 4">GEM5</strain>
    </source>
</reference>
<feature type="signal peptide" evidence="1">
    <location>
        <begin position="1"/>
        <end position="31"/>
    </location>
</feature>
<dbReference type="Pfam" id="PF00577">
    <property type="entry name" value="Usher"/>
    <property type="match status" value="1"/>
</dbReference>
<protein>
    <submittedName>
        <fullName evidence="3">Fimbrial biogenesis outer membrane usher protein</fullName>
    </submittedName>
</protein>
<dbReference type="PANTHER" id="PTHR30451:SF5">
    <property type="entry name" value="SLR0019 PROTEIN"/>
    <property type="match status" value="1"/>
</dbReference>
<dbReference type="GO" id="GO:0009297">
    <property type="term" value="P:pilus assembly"/>
    <property type="evidence" value="ECO:0007669"/>
    <property type="project" value="InterPro"/>
</dbReference>
<evidence type="ECO:0000313" key="3">
    <source>
        <dbReference type="EMBL" id="TXG01115.1"/>
    </source>
</evidence>
<comment type="caution">
    <text evidence="3">The sequence shown here is derived from an EMBL/GenBank/DDBJ whole genome shotgun (WGS) entry which is preliminary data.</text>
</comment>
<evidence type="ECO:0000259" key="2">
    <source>
        <dbReference type="Pfam" id="PF13953"/>
    </source>
</evidence>
<dbReference type="InterPro" id="IPR025949">
    <property type="entry name" value="PapC-like_C"/>
</dbReference>
<evidence type="ECO:0000313" key="4">
    <source>
        <dbReference type="Proteomes" id="UP000321413"/>
    </source>
</evidence>
<dbReference type="Gene3D" id="2.60.40.3110">
    <property type="match status" value="1"/>
</dbReference>
<proteinExistence type="predicted"/>
<dbReference type="Gene3D" id="2.60.40.2610">
    <property type="entry name" value="Outer membrane usher protein FimD, plug domain"/>
    <property type="match status" value="1"/>
</dbReference>
<evidence type="ECO:0000256" key="1">
    <source>
        <dbReference type="SAM" id="SignalP"/>
    </source>
</evidence>
<dbReference type="Proteomes" id="UP000321413">
    <property type="component" value="Unassembled WGS sequence"/>
</dbReference>
<organism evidence="3 4">
    <name type="scientific">Massilia arenae</name>
    <dbReference type="NCBI Taxonomy" id="2603288"/>
    <lineage>
        <taxon>Bacteria</taxon>
        <taxon>Pseudomonadati</taxon>
        <taxon>Pseudomonadota</taxon>
        <taxon>Betaproteobacteria</taxon>
        <taxon>Burkholderiales</taxon>
        <taxon>Oxalobacteraceae</taxon>
        <taxon>Telluria group</taxon>
        <taxon>Massilia</taxon>
    </lineage>
</organism>
<sequence length="818" mass="86254">MQHLTRRPPWRALRSSCLLALCLTPIAAAVAQVVSTPASTSASMPAAAVADQAVELFLETSIDGQPTGQIVSVIQLGSTLRMTVESLRELGLDPARFGVAGRSDFSLDEVRGMRWAYDPARQALALTLTDALREQRVLSARTVRQAGPAQASRGMLLNYNLFGQSSSRSLAGTLDLRYFDRHGSLNSTGAAILRGEGRGYIRYDTSWVRSSQDRLSTWQVGDTVAPALSWTRAMRLGGIEWRRNFELRPDLVTYPVASVAGSAVVPSSVDLYVNGVRQFSAAVPTGPFVVDQVTGLNGAGQATVVTRDALGREVATTLPLYVDTRLLARGLSDFAVSVGALRRDYGLHSFSYGNAAALASWRHGWSDTMTLEGHAEAGSGLVLAGAGVLKRIPNAGVFSAALAASSGRHRGGQASLGYQYVSPRFAFDVQSVRASRNYGDLGVLEGVPVPRATDRATLSTSYRGNGLSVSLIQLRLPPENGLGLAPDPLGPGAGGGTPIGPVEETPGVTRNLSLAWSRSVGLRGNLSVSAFQDLKRSAERGITFTFSMAFDSRIAFNTNAGRQRGDTAASMSLGRAPDFEGGLGWGLQSGMAGAQRYHQAQVQYLGSHGRAAISTQHVNGGSNTSLDFSGALVAMDGTVVAARQVGNGFALVSTGAPDLPVLHDNRVIGRTDSKGRLLVPDLQPYAANRIAIDPSSLPPDTRIAGSSQDVVPREYAGVVARFEIERYAAATLMVLRPDGTPPEVGTPARLDGAGPRAEAGAVVGYDGVLFVEGLRAHNRVTVGTGAEACEVRFDYKPVAGELPTIGPLVCQPVQGKQP</sequence>
<dbReference type="EMBL" id="VPFD01000004">
    <property type="protein sequence ID" value="TXG01115.1"/>
    <property type="molecule type" value="Genomic_DNA"/>
</dbReference>
<dbReference type="GO" id="GO:0015473">
    <property type="term" value="F:fimbrial usher porin activity"/>
    <property type="evidence" value="ECO:0007669"/>
    <property type="project" value="InterPro"/>
</dbReference>
<gene>
    <name evidence="3" type="ORF">FVD38_04490</name>
</gene>
<keyword evidence="4" id="KW-1185">Reference proteome</keyword>
<dbReference type="RefSeq" id="WP_147933717.1">
    <property type="nucleotide sequence ID" value="NZ_VPFD01000004.1"/>
</dbReference>
<feature type="domain" description="PapC-like C-terminal" evidence="2">
    <location>
        <begin position="732"/>
        <end position="796"/>
    </location>
</feature>
<dbReference type="InterPro" id="IPR000015">
    <property type="entry name" value="Fimb_usher"/>
</dbReference>